<dbReference type="EMBL" id="KL363205">
    <property type="protein sequence ID" value="KFD54638.1"/>
    <property type="molecule type" value="Genomic_DNA"/>
</dbReference>
<name>A0A085MBP2_9BILA</name>
<evidence type="ECO:0000313" key="1">
    <source>
        <dbReference type="EMBL" id="KFD54638.1"/>
    </source>
</evidence>
<dbReference type="AlphaFoldDB" id="A0A085MBP2"/>
<proteinExistence type="predicted"/>
<feature type="non-terminal residue" evidence="1">
    <location>
        <position position="16"/>
    </location>
</feature>
<keyword evidence="2" id="KW-1185">Reference proteome</keyword>
<sequence>VSHSDSGRFHCSTPTL</sequence>
<dbReference type="Proteomes" id="UP000030764">
    <property type="component" value="Unassembled WGS sequence"/>
</dbReference>
<evidence type="ECO:0000313" key="2">
    <source>
        <dbReference type="Proteomes" id="UP000030764"/>
    </source>
</evidence>
<organism evidence="1 2">
    <name type="scientific">Trichuris suis</name>
    <name type="common">pig whipworm</name>
    <dbReference type="NCBI Taxonomy" id="68888"/>
    <lineage>
        <taxon>Eukaryota</taxon>
        <taxon>Metazoa</taxon>
        <taxon>Ecdysozoa</taxon>
        <taxon>Nematoda</taxon>
        <taxon>Enoplea</taxon>
        <taxon>Dorylaimia</taxon>
        <taxon>Trichinellida</taxon>
        <taxon>Trichuridae</taxon>
        <taxon>Trichuris</taxon>
    </lineage>
</organism>
<feature type="non-terminal residue" evidence="1">
    <location>
        <position position="1"/>
    </location>
</feature>
<gene>
    <name evidence="1" type="ORF">M513_04338</name>
</gene>
<protein>
    <submittedName>
        <fullName evidence="1">Uncharacterized protein</fullName>
    </submittedName>
</protein>
<reference evidence="1 2" key="1">
    <citation type="journal article" date="2014" name="Nat. Genet.">
        <title>Genome and transcriptome of the porcine whipworm Trichuris suis.</title>
        <authorList>
            <person name="Jex A.R."/>
            <person name="Nejsum P."/>
            <person name="Schwarz E.M."/>
            <person name="Hu L."/>
            <person name="Young N.D."/>
            <person name="Hall R.S."/>
            <person name="Korhonen P.K."/>
            <person name="Liao S."/>
            <person name="Thamsborg S."/>
            <person name="Xia J."/>
            <person name="Xu P."/>
            <person name="Wang S."/>
            <person name="Scheerlinck J.P."/>
            <person name="Hofmann A."/>
            <person name="Sternberg P.W."/>
            <person name="Wang J."/>
            <person name="Gasser R.B."/>
        </authorList>
    </citation>
    <scope>NUCLEOTIDE SEQUENCE [LARGE SCALE GENOMIC DNA]</scope>
    <source>
        <strain evidence="1">DCEP-RM93M</strain>
    </source>
</reference>
<accession>A0A085MBP2</accession>